<gene>
    <name evidence="2" type="ORF">HSCHL_0964</name>
</gene>
<feature type="domain" description="HTH cro/C1-type" evidence="1">
    <location>
        <begin position="10"/>
        <end position="46"/>
    </location>
</feature>
<proteinExistence type="predicted"/>
<evidence type="ECO:0000259" key="1">
    <source>
        <dbReference type="PROSITE" id="PS50943"/>
    </source>
</evidence>
<sequence length="57" mass="6461">MTELQKRYGIDITASYYGMIESGVRTPQLRLAMAIADLFGNSIEEIFTQDKPHQNVV</sequence>
<dbReference type="PROSITE" id="PS50943">
    <property type="entry name" value="HTH_CROC1"/>
    <property type="match status" value="1"/>
</dbReference>
<dbReference type="GO" id="GO:0003677">
    <property type="term" value="F:DNA binding"/>
    <property type="evidence" value="ECO:0007669"/>
    <property type="project" value="InterPro"/>
</dbReference>
<dbReference type="InterPro" id="IPR010982">
    <property type="entry name" value="Lambda_DNA-bd_dom_sf"/>
</dbReference>
<accession>A0A2T5G3G3</accession>
<evidence type="ECO:0000313" key="2">
    <source>
        <dbReference type="EMBL" id="PTQ50715.1"/>
    </source>
</evidence>
<comment type="caution">
    <text evidence="2">The sequence shown here is derived from an EMBL/GenBank/DDBJ whole genome shotgun (WGS) entry which is preliminary data.</text>
</comment>
<reference evidence="2 3" key="1">
    <citation type="submission" date="2017-08" db="EMBL/GenBank/DDBJ databases">
        <title>Burning lignite coal seam in the remote Altai Mountains harbors a hydrogen-driven thermophilic microbial community.</title>
        <authorList>
            <person name="Kadnikov V.V."/>
            <person name="Mardanov A.V."/>
            <person name="Ivasenko D."/>
            <person name="Beletsky A.V."/>
            <person name="Karnachuk O.V."/>
            <person name="Ravin N.V."/>
        </authorList>
    </citation>
    <scope>NUCLEOTIDE SEQUENCE [LARGE SCALE GENOMIC DNA]</scope>
    <source>
        <strain evidence="2">AL33</strain>
    </source>
</reference>
<dbReference type="CDD" id="cd00093">
    <property type="entry name" value="HTH_XRE"/>
    <property type="match status" value="1"/>
</dbReference>
<organism evidence="2 3">
    <name type="scientific">Hydrogenibacillus schlegelii</name>
    <name type="common">Bacillus schlegelii</name>
    <dbReference type="NCBI Taxonomy" id="1484"/>
    <lineage>
        <taxon>Bacteria</taxon>
        <taxon>Bacillati</taxon>
        <taxon>Bacillota</taxon>
        <taxon>Bacilli</taxon>
        <taxon>Bacillales</taxon>
        <taxon>Bacillales Family X. Incertae Sedis</taxon>
        <taxon>Hydrogenibacillus</taxon>
    </lineage>
</organism>
<dbReference type="Proteomes" id="UP000244180">
    <property type="component" value="Unassembled WGS sequence"/>
</dbReference>
<dbReference type="Gene3D" id="1.10.260.40">
    <property type="entry name" value="lambda repressor-like DNA-binding domains"/>
    <property type="match status" value="1"/>
</dbReference>
<protein>
    <recommendedName>
        <fullName evidence="1">HTH cro/C1-type domain-containing protein</fullName>
    </recommendedName>
</protein>
<dbReference type="Pfam" id="PF01381">
    <property type="entry name" value="HTH_3"/>
    <property type="match status" value="1"/>
</dbReference>
<dbReference type="SUPFAM" id="SSF47413">
    <property type="entry name" value="lambda repressor-like DNA-binding domains"/>
    <property type="match status" value="1"/>
</dbReference>
<evidence type="ECO:0000313" key="3">
    <source>
        <dbReference type="Proteomes" id="UP000244180"/>
    </source>
</evidence>
<dbReference type="AlphaFoldDB" id="A0A2T5G3G3"/>
<dbReference type="EMBL" id="PEBV01000099">
    <property type="protein sequence ID" value="PTQ50715.1"/>
    <property type="molecule type" value="Genomic_DNA"/>
</dbReference>
<dbReference type="InterPro" id="IPR001387">
    <property type="entry name" value="Cro/C1-type_HTH"/>
</dbReference>
<name>A0A2T5G3G3_HYDSH</name>